<keyword evidence="2" id="KW-1185">Reference proteome</keyword>
<sequence length="11" mass="1321">MSEVHRSAYLK</sequence>
<name>A0A0B0NX48_GOSAR</name>
<evidence type="ECO:0000313" key="2">
    <source>
        <dbReference type="Proteomes" id="UP000032142"/>
    </source>
</evidence>
<accession>A0A0B0NX48</accession>
<evidence type="ECO:0000313" key="1">
    <source>
        <dbReference type="EMBL" id="KHG16439.1"/>
    </source>
</evidence>
<dbReference type="EMBL" id="KN406197">
    <property type="protein sequence ID" value="KHG16439.1"/>
    <property type="molecule type" value="Genomic_DNA"/>
</dbReference>
<gene>
    <name evidence="1" type="ORF">F383_21100</name>
</gene>
<organism evidence="1 2">
    <name type="scientific">Gossypium arboreum</name>
    <name type="common">Tree cotton</name>
    <name type="synonym">Gossypium nanking</name>
    <dbReference type="NCBI Taxonomy" id="29729"/>
    <lineage>
        <taxon>Eukaryota</taxon>
        <taxon>Viridiplantae</taxon>
        <taxon>Streptophyta</taxon>
        <taxon>Embryophyta</taxon>
        <taxon>Tracheophyta</taxon>
        <taxon>Spermatophyta</taxon>
        <taxon>Magnoliopsida</taxon>
        <taxon>eudicotyledons</taxon>
        <taxon>Gunneridae</taxon>
        <taxon>Pentapetalae</taxon>
        <taxon>rosids</taxon>
        <taxon>malvids</taxon>
        <taxon>Malvales</taxon>
        <taxon>Malvaceae</taxon>
        <taxon>Malvoideae</taxon>
        <taxon>Gossypium</taxon>
    </lineage>
</organism>
<dbReference type="Proteomes" id="UP000032142">
    <property type="component" value="Unassembled WGS sequence"/>
</dbReference>
<reference evidence="2" key="1">
    <citation type="submission" date="2014-09" db="EMBL/GenBank/DDBJ databases">
        <authorList>
            <person name="Mudge J."/>
            <person name="Ramaraj T."/>
            <person name="Lindquist I.E."/>
            <person name="Bharti A.K."/>
            <person name="Sundararajan A."/>
            <person name="Cameron C.T."/>
            <person name="Woodward J.E."/>
            <person name="May G.D."/>
            <person name="Brubaker C."/>
            <person name="Broadhvest J."/>
            <person name="Wilkins T.A."/>
        </authorList>
    </citation>
    <scope>NUCLEOTIDE SEQUENCE</scope>
    <source>
        <strain evidence="2">cv. AKA8401</strain>
    </source>
</reference>
<protein>
    <submittedName>
        <fullName evidence="1">Uncharacterized protein</fullName>
    </submittedName>
</protein>
<proteinExistence type="predicted"/>